<feature type="binding site" evidence="1">
    <location>
        <position position="269"/>
    </location>
    <ligand>
        <name>Mg(2+)</name>
        <dbReference type="ChEBI" id="CHEBI:18420"/>
        <label>1</label>
    </ligand>
</feature>
<name>A0A1Z4LPW7_9CYAN</name>
<dbReference type="Gene3D" id="1.10.4080.10">
    <property type="entry name" value="ADP-ribosylation/Crystallin J1"/>
    <property type="match status" value="1"/>
</dbReference>
<dbReference type="InterPro" id="IPR005502">
    <property type="entry name" value="Ribosyl_crysJ1"/>
</dbReference>
<feature type="binding site" evidence="1">
    <location>
        <position position="268"/>
    </location>
    <ligand>
        <name>Mg(2+)</name>
        <dbReference type="ChEBI" id="CHEBI:18420"/>
        <label>1</label>
    </ligand>
</feature>
<organism evidence="3 4">
    <name type="scientific">Calothrix parasitica NIES-267</name>
    <dbReference type="NCBI Taxonomy" id="1973488"/>
    <lineage>
        <taxon>Bacteria</taxon>
        <taxon>Bacillati</taxon>
        <taxon>Cyanobacteriota</taxon>
        <taxon>Cyanophyceae</taxon>
        <taxon>Nostocales</taxon>
        <taxon>Calotrichaceae</taxon>
        <taxon>Calothrix</taxon>
    </lineage>
</organism>
<feature type="binding site" evidence="1">
    <location>
        <position position="55"/>
    </location>
    <ligand>
        <name>Mg(2+)</name>
        <dbReference type="ChEBI" id="CHEBI:18420"/>
        <label>1</label>
    </ligand>
</feature>
<proteinExistence type="predicted"/>
<evidence type="ECO:0000256" key="1">
    <source>
        <dbReference type="PIRSR" id="PIRSR605502-1"/>
    </source>
</evidence>
<feature type="binding site" evidence="1">
    <location>
        <position position="266"/>
    </location>
    <ligand>
        <name>Mg(2+)</name>
        <dbReference type="ChEBI" id="CHEBI:18420"/>
        <label>1</label>
    </ligand>
</feature>
<reference evidence="3 4" key="1">
    <citation type="submission" date="2017-06" db="EMBL/GenBank/DDBJ databases">
        <title>Genome sequencing of cyanobaciteial culture collection at National Institute for Environmental Studies (NIES).</title>
        <authorList>
            <person name="Hirose Y."/>
            <person name="Shimura Y."/>
            <person name="Fujisawa T."/>
            <person name="Nakamura Y."/>
            <person name="Kawachi M."/>
        </authorList>
    </citation>
    <scope>NUCLEOTIDE SEQUENCE [LARGE SCALE GENOMIC DNA]</scope>
    <source>
        <strain evidence="3 4">NIES-267</strain>
    </source>
</reference>
<evidence type="ECO:0000313" key="4">
    <source>
        <dbReference type="Proteomes" id="UP000218418"/>
    </source>
</evidence>
<sequence length="355" mass="39301">MQQSQKAISIIGCLLGTAIGDAFGLPYEGLSKQRQKKLYPNPKNHNFIFNKGMISDDTEHTCMVGQSLIVSAGNTSIFTKQLAFRLKFWMLGLPAGIGSATLKSIIKLWLGFPPHKSGVFSAGNGAAMRSTIIGVCYGDDIQKLKELVRASTRLTHSDIKAEYGALAVALAAYLSTQKLVISPQVYYEKLEILIGLEQVEFLSLIKQACDSAELQENTQSFAAKIGLSKGITGYIYHTVPVVIQTWLRYQQDYKTAILEIVCCGGDTDTTAAILGGIIGASVGKDGIPQKWLDNLWEYPRNIKWMEFLAIRLAEVCQHNTKQSSLPLPVYGIFLRNILFLLIVIFHGFRRLFPPY</sequence>
<evidence type="ECO:0000313" key="3">
    <source>
        <dbReference type="EMBL" id="BAY83269.1"/>
    </source>
</evidence>
<keyword evidence="2" id="KW-0812">Transmembrane</keyword>
<dbReference type="AlphaFoldDB" id="A0A1Z4LPW7"/>
<dbReference type="PANTHER" id="PTHR16222:SF12">
    <property type="entry name" value="ADP-RIBOSYLGLYCOHYDROLASE-RELATED"/>
    <property type="match status" value="1"/>
</dbReference>
<dbReference type="SUPFAM" id="SSF101478">
    <property type="entry name" value="ADP-ribosylglycohydrolase"/>
    <property type="match status" value="1"/>
</dbReference>
<feature type="transmembrane region" description="Helical" evidence="2">
    <location>
        <begin position="327"/>
        <end position="348"/>
    </location>
</feature>
<dbReference type="PANTHER" id="PTHR16222">
    <property type="entry name" value="ADP-RIBOSYLGLYCOHYDROLASE"/>
    <property type="match status" value="1"/>
</dbReference>
<keyword evidence="1" id="KW-0479">Metal-binding</keyword>
<dbReference type="InterPro" id="IPR036705">
    <property type="entry name" value="Ribosyl_crysJ1_sf"/>
</dbReference>
<evidence type="ECO:0000256" key="2">
    <source>
        <dbReference type="SAM" id="Phobius"/>
    </source>
</evidence>
<accession>A0A1Z4LPW7</accession>
<dbReference type="Pfam" id="PF03747">
    <property type="entry name" value="ADP_ribosyl_GH"/>
    <property type="match status" value="1"/>
</dbReference>
<dbReference type="GO" id="GO:0046872">
    <property type="term" value="F:metal ion binding"/>
    <property type="evidence" value="ECO:0007669"/>
    <property type="project" value="UniProtKB-KW"/>
</dbReference>
<keyword evidence="1" id="KW-0460">Magnesium</keyword>
<dbReference type="InterPro" id="IPR050792">
    <property type="entry name" value="ADP-ribosylglycohydrolase"/>
</dbReference>
<keyword evidence="2" id="KW-0472">Membrane</keyword>
<feature type="binding site" evidence="1">
    <location>
        <position position="56"/>
    </location>
    <ligand>
        <name>Mg(2+)</name>
        <dbReference type="ChEBI" id="CHEBI:18420"/>
        <label>1</label>
    </ligand>
</feature>
<protein>
    <submittedName>
        <fullName evidence="3">ADP-ribosylation/crystallin J1</fullName>
    </submittedName>
</protein>
<comment type="cofactor">
    <cofactor evidence="1">
        <name>Mg(2+)</name>
        <dbReference type="ChEBI" id="CHEBI:18420"/>
    </cofactor>
    <text evidence="1">Binds 2 magnesium ions per subunit.</text>
</comment>
<dbReference type="Proteomes" id="UP000218418">
    <property type="component" value="Chromosome"/>
</dbReference>
<keyword evidence="4" id="KW-1185">Reference proteome</keyword>
<keyword evidence="2" id="KW-1133">Transmembrane helix</keyword>
<dbReference type="OrthoDB" id="883590at2"/>
<dbReference type="EMBL" id="AP018227">
    <property type="protein sequence ID" value="BAY83269.1"/>
    <property type="molecule type" value="Genomic_DNA"/>
</dbReference>
<gene>
    <name evidence="3" type="ORF">NIES267_27560</name>
</gene>
<feature type="binding site" evidence="1">
    <location>
        <position position="57"/>
    </location>
    <ligand>
        <name>Mg(2+)</name>
        <dbReference type="ChEBI" id="CHEBI:18420"/>
        <label>1</label>
    </ligand>
</feature>